<keyword evidence="3" id="KW-0274">FAD</keyword>
<evidence type="ECO:0000256" key="5">
    <source>
        <dbReference type="ARBA" id="ARBA00023027"/>
    </source>
</evidence>
<keyword evidence="1" id="KW-0285">Flavoprotein</keyword>
<sequence>MNQKVVIIGSGIGGLMCGAILAKAGYSVTILEMNKQIGGTLQTYVRERHIFDSGVHYVGGLDKGQTLYKIFDYLGIMQDLKIVKMDVAAFDKICFHSDNMEYSFGQGYDLFKKNLIDSFPSEEKAIVEYCNTIQKICASVPLYNLKLTDNFKISSYYELDTKHFIASLTSNIRLQNVLAGNNPLYAGVGDKTPLYVHALVINSYIESAWRFVNGGSQIARSLCKIIRSHGGAIKTRTKVNKIHVEQELVHHLESDDGNKFFGDYFISTIHPSQTLKMIDSNIIKLSYRKRINSLENSTSSFMININLIPNTFKYSNSNYYCYLTDDVWNGMEHDDHSWPKFYAVFHSEFAKRNEFAEGITIMAYMKYEEVSRWSHTHNTATHPGDRGDDYALFKKIKAEKLIDCVEQKFPGFRKCIKSYTTSTPLTFRDYMGTTDGSIYGIKKDYKDAIKSFISPRTKINNLFLSGQNINLHGILGVSISSLVSCSSLINLTDLLNKINNEAS</sequence>
<dbReference type="Pfam" id="PF01593">
    <property type="entry name" value="Amino_oxidase"/>
    <property type="match status" value="1"/>
</dbReference>
<dbReference type="SUPFAM" id="SSF51905">
    <property type="entry name" value="FAD/NAD(P)-binding domain"/>
    <property type="match status" value="1"/>
</dbReference>
<dbReference type="InterPro" id="IPR052206">
    <property type="entry name" value="Retinol_saturase"/>
</dbReference>
<keyword evidence="5" id="KW-0520">NAD</keyword>
<evidence type="ECO:0000259" key="6">
    <source>
        <dbReference type="Pfam" id="PF01593"/>
    </source>
</evidence>
<proteinExistence type="predicted"/>
<name>A0A9D7S5U1_9BACT</name>
<keyword evidence="2" id="KW-0732">Signal</keyword>
<keyword evidence="4" id="KW-0521">NADP</keyword>
<feature type="domain" description="Amine oxidase" evidence="6">
    <location>
        <begin position="12"/>
        <end position="275"/>
    </location>
</feature>
<evidence type="ECO:0000256" key="3">
    <source>
        <dbReference type="ARBA" id="ARBA00022827"/>
    </source>
</evidence>
<dbReference type="Gene3D" id="3.50.50.60">
    <property type="entry name" value="FAD/NAD(P)-binding domain"/>
    <property type="match status" value="2"/>
</dbReference>
<accession>A0A9D7S5U1</accession>
<evidence type="ECO:0000256" key="4">
    <source>
        <dbReference type="ARBA" id="ARBA00022857"/>
    </source>
</evidence>
<dbReference type="InterPro" id="IPR036188">
    <property type="entry name" value="FAD/NAD-bd_sf"/>
</dbReference>
<dbReference type="GO" id="GO:0016491">
    <property type="term" value="F:oxidoreductase activity"/>
    <property type="evidence" value="ECO:0007669"/>
    <property type="project" value="InterPro"/>
</dbReference>
<dbReference type="PANTHER" id="PTHR46091">
    <property type="entry name" value="BLR7054 PROTEIN"/>
    <property type="match status" value="1"/>
</dbReference>
<evidence type="ECO:0000313" key="7">
    <source>
        <dbReference type="EMBL" id="MBK9716402.1"/>
    </source>
</evidence>
<dbReference type="PANTHER" id="PTHR46091:SF3">
    <property type="entry name" value="AMINE OXIDASE DOMAIN-CONTAINING PROTEIN"/>
    <property type="match status" value="1"/>
</dbReference>
<reference evidence="7 8" key="1">
    <citation type="submission" date="2020-10" db="EMBL/GenBank/DDBJ databases">
        <title>Connecting structure to function with the recovery of over 1000 high-quality activated sludge metagenome-assembled genomes encoding full-length rRNA genes using long-read sequencing.</title>
        <authorList>
            <person name="Singleton C.M."/>
            <person name="Petriglieri F."/>
            <person name="Kristensen J.M."/>
            <person name="Kirkegaard R.H."/>
            <person name="Michaelsen T.Y."/>
            <person name="Andersen M.H."/>
            <person name="Karst S.M."/>
            <person name="Dueholm M.S."/>
            <person name="Nielsen P.H."/>
            <person name="Albertsen M."/>
        </authorList>
    </citation>
    <scope>NUCLEOTIDE SEQUENCE [LARGE SCALE GENOMIC DNA]</scope>
    <source>
        <strain evidence="7">Ribe_18-Q3-R11-54_BAT3C.373</strain>
    </source>
</reference>
<evidence type="ECO:0000256" key="2">
    <source>
        <dbReference type="ARBA" id="ARBA00022729"/>
    </source>
</evidence>
<gene>
    <name evidence="7" type="ORF">IPO85_02550</name>
</gene>
<dbReference type="EMBL" id="JADKFW010000004">
    <property type="protein sequence ID" value="MBK9716402.1"/>
    <property type="molecule type" value="Genomic_DNA"/>
</dbReference>
<organism evidence="7 8">
    <name type="scientific">Candidatus Defluviibacterium haderslevense</name>
    <dbReference type="NCBI Taxonomy" id="2981993"/>
    <lineage>
        <taxon>Bacteria</taxon>
        <taxon>Pseudomonadati</taxon>
        <taxon>Bacteroidota</taxon>
        <taxon>Saprospiria</taxon>
        <taxon>Saprospirales</taxon>
        <taxon>Saprospiraceae</taxon>
        <taxon>Candidatus Defluviibacterium</taxon>
    </lineage>
</organism>
<evidence type="ECO:0000313" key="8">
    <source>
        <dbReference type="Proteomes" id="UP000808349"/>
    </source>
</evidence>
<dbReference type="InterPro" id="IPR002937">
    <property type="entry name" value="Amino_oxidase"/>
</dbReference>
<comment type="caution">
    <text evidence="7">The sequence shown here is derived from an EMBL/GenBank/DDBJ whole genome shotgun (WGS) entry which is preliminary data.</text>
</comment>
<protein>
    <submittedName>
        <fullName evidence="7">NAD(P)/FAD-dependent oxidoreductase</fullName>
    </submittedName>
</protein>
<dbReference type="Proteomes" id="UP000808349">
    <property type="component" value="Unassembled WGS sequence"/>
</dbReference>
<dbReference type="AlphaFoldDB" id="A0A9D7S5U1"/>
<evidence type="ECO:0000256" key="1">
    <source>
        <dbReference type="ARBA" id="ARBA00022630"/>
    </source>
</evidence>